<dbReference type="AlphaFoldDB" id="A0A9W9Y560"/>
<comment type="caution">
    <text evidence="7">The sequence shown here is derived from an EMBL/GenBank/DDBJ whole genome shotgun (WGS) entry which is preliminary data.</text>
</comment>
<name>A0A9W9Y560_9EURO</name>
<dbReference type="InterPro" id="IPR017437">
    <property type="entry name" value="ATP-NAD_kinase_PpnK-typ_C"/>
</dbReference>
<evidence type="ECO:0000313" key="7">
    <source>
        <dbReference type="EMBL" id="KAJ5520366.1"/>
    </source>
</evidence>
<evidence type="ECO:0000256" key="1">
    <source>
        <dbReference type="ARBA" id="ARBA00010995"/>
    </source>
</evidence>
<comment type="similarity">
    <text evidence="1">Belongs to the NAD kinase family.</text>
</comment>
<feature type="compositionally biased region" description="Basic residues" evidence="6">
    <location>
        <begin position="85"/>
        <end position="98"/>
    </location>
</feature>
<feature type="compositionally biased region" description="Polar residues" evidence="6">
    <location>
        <begin position="151"/>
        <end position="160"/>
    </location>
</feature>
<evidence type="ECO:0000313" key="8">
    <source>
        <dbReference type="Proteomes" id="UP001149954"/>
    </source>
</evidence>
<dbReference type="Proteomes" id="UP001149954">
    <property type="component" value="Unassembled WGS sequence"/>
</dbReference>
<dbReference type="PANTHER" id="PTHR20275:SF0">
    <property type="entry name" value="NAD KINASE"/>
    <property type="match status" value="1"/>
</dbReference>
<feature type="compositionally biased region" description="Polar residues" evidence="6">
    <location>
        <begin position="131"/>
        <end position="141"/>
    </location>
</feature>
<reference evidence="7" key="2">
    <citation type="journal article" date="2023" name="IMA Fungus">
        <title>Comparative genomic study of the Penicillium genus elucidates a diverse pangenome and 15 lateral gene transfer events.</title>
        <authorList>
            <person name="Petersen C."/>
            <person name="Sorensen T."/>
            <person name="Nielsen M.R."/>
            <person name="Sondergaard T.E."/>
            <person name="Sorensen J.L."/>
            <person name="Fitzpatrick D.A."/>
            <person name="Frisvad J.C."/>
            <person name="Nielsen K.L."/>
        </authorList>
    </citation>
    <scope>NUCLEOTIDE SEQUENCE</scope>
    <source>
        <strain evidence="7">IBT 29495</strain>
    </source>
</reference>
<dbReference type="OrthoDB" id="24581at2759"/>
<keyword evidence="2" id="KW-0808">Transferase</keyword>
<gene>
    <name evidence="7" type="ORF">N7463_000819</name>
</gene>
<evidence type="ECO:0000256" key="3">
    <source>
        <dbReference type="ARBA" id="ARBA00022777"/>
    </source>
</evidence>
<evidence type="ECO:0000256" key="5">
    <source>
        <dbReference type="ARBA" id="ARBA00023027"/>
    </source>
</evidence>
<dbReference type="Pfam" id="PF20143">
    <property type="entry name" value="NAD_kinase_C"/>
    <property type="match status" value="1"/>
</dbReference>
<dbReference type="InterPro" id="IPR002504">
    <property type="entry name" value="NADK"/>
</dbReference>
<dbReference type="PANTHER" id="PTHR20275">
    <property type="entry name" value="NAD KINASE"/>
    <property type="match status" value="1"/>
</dbReference>
<dbReference type="GO" id="GO:0003951">
    <property type="term" value="F:NAD+ kinase activity"/>
    <property type="evidence" value="ECO:0007669"/>
    <property type="project" value="InterPro"/>
</dbReference>
<keyword evidence="8" id="KW-1185">Reference proteome</keyword>
<dbReference type="Pfam" id="PF01513">
    <property type="entry name" value="NAD_kinase"/>
    <property type="match status" value="1"/>
</dbReference>
<dbReference type="InterPro" id="IPR017438">
    <property type="entry name" value="ATP-NAD_kinase_N"/>
</dbReference>
<dbReference type="HAMAP" id="MF_00361">
    <property type="entry name" value="NAD_kinase"/>
    <property type="match status" value="1"/>
</dbReference>
<dbReference type="GO" id="GO:0006741">
    <property type="term" value="P:NADP+ biosynthetic process"/>
    <property type="evidence" value="ECO:0007669"/>
    <property type="project" value="InterPro"/>
</dbReference>
<dbReference type="InterPro" id="IPR016064">
    <property type="entry name" value="NAD/diacylglycerol_kinase_sf"/>
</dbReference>
<accession>A0A9W9Y560</accession>
<evidence type="ECO:0000256" key="4">
    <source>
        <dbReference type="ARBA" id="ARBA00022857"/>
    </source>
</evidence>
<dbReference type="FunFam" id="3.40.50.10330:FF:000025">
    <property type="entry name" value="NAD+ kinase Utr1"/>
    <property type="match status" value="1"/>
</dbReference>
<sequence length="626" mass="69182">MASSRDHLWSDAFSNLSTAQTPSLSTAPPPTTAALLRDYALNIEPSTQVNRPGLPQAINSALPTQISEPAQEEAVGSSLPSSKLRSFRRKSINRRSKKALSTDCIPRQTILKALASRASILNNNTNMTTNPLSSMPNKSIQPSPPCDNLQRRGSNGSSHNLSTALSNLQLSGYLDRSPATARLILQSPCYFHQRFDDAVNIKKVLEEIADDEWLSHSRLVQTATGVREVSKQLQRRPIKRAVRNVMIVTKARDNSLVHLTREVAEWLLSTPRYGNELGINVYVDAKLRNSKRFDAPGLLQKDPMFAQMLHFWTPDLCWTSPDKFDLVLTLGGDGTVLFTSWLFQRVVPPVLCFSLGSLGFLTNFEFSDYKSQLNAVMGEVGMRVNLRMRFTCTVYRKDRSKGAEMGAVEEGEQFEVLNELVIDRGPSPYVSNLELYADDDLLTVVQADGCIFSTPTGSTAYSLSAGGSLMHPSIPGILLTPICPHTLSFRPMVLSDSHLLRIAVPKSSRSTAYCSFDGKGRVELRQGDYVTVEASQYPFPTVVANNNEWFTSVQRALRWNTRGAVQKGWDGGDIDADLNSDPNEDEQWDIDMDNTLAGTDSGIGPSEDGDALSPNPMRRQMSLLTM</sequence>
<dbReference type="FunFam" id="2.60.200.30:FF:000005">
    <property type="entry name" value="NAD+ kinase Utr1"/>
    <property type="match status" value="1"/>
</dbReference>
<dbReference type="SUPFAM" id="SSF111331">
    <property type="entry name" value="NAD kinase/diacylglycerol kinase-like"/>
    <property type="match status" value="1"/>
</dbReference>
<proteinExistence type="inferred from homology"/>
<organism evidence="7 8">
    <name type="scientific">Penicillium fimorum</name>
    <dbReference type="NCBI Taxonomy" id="1882269"/>
    <lineage>
        <taxon>Eukaryota</taxon>
        <taxon>Fungi</taxon>
        <taxon>Dikarya</taxon>
        <taxon>Ascomycota</taxon>
        <taxon>Pezizomycotina</taxon>
        <taxon>Eurotiomycetes</taxon>
        <taxon>Eurotiomycetidae</taxon>
        <taxon>Eurotiales</taxon>
        <taxon>Aspergillaceae</taxon>
        <taxon>Penicillium</taxon>
    </lineage>
</organism>
<dbReference type="GO" id="GO:0019674">
    <property type="term" value="P:NAD+ metabolic process"/>
    <property type="evidence" value="ECO:0007669"/>
    <property type="project" value="InterPro"/>
</dbReference>
<keyword evidence="5" id="KW-0520">NAD</keyword>
<dbReference type="Gene3D" id="3.40.50.10330">
    <property type="entry name" value="Probable inorganic polyphosphate/atp-NAD kinase, domain 1"/>
    <property type="match status" value="1"/>
</dbReference>
<dbReference type="Gene3D" id="2.60.200.30">
    <property type="entry name" value="Probable inorganic polyphosphate/atp-NAD kinase, domain 2"/>
    <property type="match status" value="1"/>
</dbReference>
<protein>
    <submittedName>
        <fullName evidence="7">ATP-NAD kinase PpnK-type alpha/beta</fullName>
    </submittedName>
</protein>
<keyword evidence="4" id="KW-0521">NADP</keyword>
<dbReference type="EMBL" id="JAPWDS010000001">
    <property type="protein sequence ID" value="KAJ5520366.1"/>
    <property type="molecule type" value="Genomic_DNA"/>
</dbReference>
<feature type="region of interest" description="Disordered" evidence="6">
    <location>
        <begin position="122"/>
        <end position="160"/>
    </location>
</feature>
<feature type="region of interest" description="Disordered" evidence="6">
    <location>
        <begin position="68"/>
        <end position="99"/>
    </location>
</feature>
<evidence type="ECO:0000256" key="6">
    <source>
        <dbReference type="SAM" id="MobiDB-lite"/>
    </source>
</evidence>
<reference evidence="7" key="1">
    <citation type="submission" date="2022-12" db="EMBL/GenBank/DDBJ databases">
        <authorList>
            <person name="Petersen C."/>
        </authorList>
    </citation>
    <scope>NUCLEOTIDE SEQUENCE</scope>
    <source>
        <strain evidence="7">IBT 29495</strain>
    </source>
</reference>
<keyword evidence="3 7" id="KW-0418">Kinase</keyword>
<evidence type="ECO:0000256" key="2">
    <source>
        <dbReference type="ARBA" id="ARBA00022679"/>
    </source>
</evidence>
<feature type="region of interest" description="Disordered" evidence="6">
    <location>
        <begin position="593"/>
        <end position="626"/>
    </location>
</feature>